<dbReference type="PaxDb" id="4113-PGSC0003DMT400092020"/>
<organism evidence="1 2">
    <name type="scientific">Solanum tuberosum</name>
    <name type="common">Potato</name>
    <dbReference type="NCBI Taxonomy" id="4113"/>
    <lineage>
        <taxon>Eukaryota</taxon>
        <taxon>Viridiplantae</taxon>
        <taxon>Streptophyta</taxon>
        <taxon>Embryophyta</taxon>
        <taxon>Tracheophyta</taxon>
        <taxon>Spermatophyta</taxon>
        <taxon>Magnoliopsida</taxon>
        <taxon>eudicotyledons</taxon>
        <taxon>Gunneridae</taxon>
        <taxon>Pentapetalae</taxon>
        <taxon>asterids</taxon>
        <taxon>lamiids</taxon>
        <taxon>Solanales</taxon>
        <taxon>Solanaceae</taxon>
        <taxon>Solanoideae</taxon>
        <taxon>Solaneae</taxon>
        <taxon>Solanum</taxon>
    </lineage>
</organism>
<reference evidence="1" key="2">
    <citation type="submission" date="2015-06" db="UniProtKB">
        <authorList>
            <consortium name="EnsemblPlants"/>
        </authorList>
    </citation>
    <scope>IDENTIFICATION</scope>
    <source>
        <strain evidence="1">DM1-3 516 R44</strain>
    </source>
</reference>
<keyword evidence="2" id="KW-1185">Reference proteome</keyword>
<dbReference type="HOGENOM" id="CLU_1148920_0_0_1"/>
<evidence type="ECO:0008006" key="3">
    <source>
        <dbReference type="Google" id="ProtNLM"/>
    </source>
</evidence>
<dbReference type="Gramene" id="PGSC0003DMT400092020">
    <property type="protein sequence ID" value="PGSC0003DMT400092020"/>
    <property type="gene ID" value="PGSC0003DMG400041591"/>
</dbReference>
<name>M1DNX3_SOLTU</name>
<proteinExistence type="predicted"/>
<reference evidence="2" key="1">
    <citation type="journal article" date="2011" name="Nature">
        <title>Genome sequence and analysis of the tuber crop potato.</title>
        <authorList>
            <consortium name="The Potato Genome Sequencing Consortium"/>
        </authorList>
    </citation>
    <scope>NUCLEOTIDE SEQUENCE [LARGE SCALE GENOMIC DNA]</scope>
    <source>
        <strain evidence="2">cv. DM1-3 516 R44</strain>
    </source>
</reference>
<dbReference type="PANTHER" id="PTHR33180:SF31">
    <property type="entry name" value="POLYPROTEIN PROTEIN"/>
    <property type="match status" value="1"/>
</dbReference>
<dbReference type="InParanoid" id="M1DNX3"/>
<dbReference type="AlphaFoldDB" id="M1DNX3"/>
<dbReference type="EnsemblPlants" id="PGSC0003DMT400092020">
    <property type="protein sequence ID" value="PGSC0003DMT400092020"/>
    <property type="gene ID" value="PGSC0003DMG400041591"/>
</dbReference>
<evidence type="ECO:0000313" key="2">
    <source>
        <dbReference type="Proteomes" id="UP000011115"/>
    </source>
</evidence>
<accession>M1DNX3</accession>
<evidence type="ECO:0000313" key="1">
    <source>
        <dbReference type="EnsemblPlants" id="PGSC0003DMT400092020"/>
    </source>
</evidence>
<protein>
    <recommendedName>
        <fullName evidence="3">Integrase core domain containing protein</fullName>
    </recommendedName>
</protein>
<sequence>MQVQAQQKPSNSLTLMMIPFQTQGYNQTKVQESDTMLTLTKRNTMYTFTHRLLNQLKAEKLRTILEENRLSTDGVVDRYRNVWDTLRFHRFEVFTRPRGPYIATWVREFYSAYSDLVAKDKDEYECLQTGGVCGSLGEDGEGPDKDECECLRHTLDDLKCWLAPIIFYTTSRATTSTTTSRLPITQAMLLKMGHLAHSTDVQASRLEAEVPWMIERAITAALTPLQASIDALIARVMICDRV</sequence>
<dbReference type="Proteomes" id="UP000011115">
    <property type="component" value="Unassembled WGS sequence"/>
</dbReference>
<dbReference type="PANTHER" id="PTHR33180">
    <property type="entry name" value="PHOTOSYSTEM II CP43 REACTION CENTER PROTEIN"/>
    <property type="match status" value="1"/>
</dbReference>